<evidence type="ECO:0000313" key="1">
    <source>
        <dbReference type="Proteomes" id="UP000887565"/>
    </source>
</evidence>
<proteinExistence type="predicted"/>
<dbReference type="AlphaFoldDB" id="A0A915IJH1"/>
<sequence length="126" mass="14023">MSQPSSKEYILGTELTSLDVYGLITTTTGGETIKKQITLTQPKPETAHKIEEAKKPTVVIVEETPPPLQTSTVVEKCEESDYVVEIEDEISSISDEEVATESRTPWINHLQIQTTMAKSSLMDIER</sequence>
<name>A0A915IJH1_ROMCU</name>
<dbReference type="WBParaSite" id="nRc.2.0.1.t13532-RA">
    <property type="protein sequence ID" value="nRc.2.0.1.t13532-RA"/>
    <property type="gene ID" value="nRc.2.0.1.g13532"/>
</dbReference>
<accession>A0A915IJH1</accession>
<reference evidence="2" key="1">
    <citation type="submission" date="2022-11" db="UniProtKB">
        <authorList>
            <consortium name="WormBaseParasite"/>
        </authorList>
    </citation>
    <scope>IDENTIFICATION</scope>
</reference>
<evidence type="ECO:0000313" key="2">
    <source>
        <dbReference type="WBParaSite" id="nRc.2.0.1.t13532-RA"/>
    </source>
</evidence>
<organism evidence="1 2">
    <name type="scientific">Romanomermis culicivorax</name>
    <name type="common">Nematode worm</name>
    <dbReference type="NCBI Taxonomy" id="13658"/>
    <lineage>
        <taxon>Eukaryota</taxon>
        <taxon>Metazoa</taxon>
        <taxon>Ecdysozoa</taxon>
        <taxon>Nematoda</taxon>
        <taxon>Enoplea</taxon>
        <taxon>Dorylaimia</taxon>
        <taxon>Mermithida</taxon>
        <taxon>Mermithoidea</taxon>
        <taxon>Mermithidae</taxon>
        <taxon>Romanomermis</taxon>
    </lineage>
</organism>
<protein>
    <submittedName>
        <fullName evidence="2">Uncharacterized protein</fullName>
    </submittedName>
</protein>
<keyword evidence="1" id="KW-1185">Reference proteome</keyword>
<dbReference type="Proteomes" id="UP000887565">
    <property type="component" value="Unplaced"/>
</dbReference>